<dbReference type="InterPro" id="IPR025554">
    <property type="entry name" value="DUF4140"/>
</dbReference>
<name>A0A7D5Y6Q2_9ACTN</name>
<dbReference type="PANTHER" id="PTHR31005">
    <property type="entry name" value="DUF4139 DOMAIN-CONTAINING PROTEIN"/>
    <property type="match status" value="1"/>
</dbReference>
<evidence type="ECO:0000256" key="2">
    <source>
        <dbReference type="SAM" id="MobiDB-lite"/>
    </source>
</evidence>
<feature type="coiled-coil region" evidence="1">
    <location>
        <begin position="119"/>
        <end position="146"/>
    </location>
</feature>
<feature type="coiled-coil region" evidence="1">
    <location>
        <begin position="200"/>
        <end position="227"/>
    </location>
</feature>
<dbReference type="Pfam" id="PF13598">
    <property type="entry name" value="DUF4139"/>
    <property type="match status" value="1"/>
</dbReference>
<evidence type="ECO:0000313" key="5">
    <source>
        <dbReference type="EMBL" id="QLJ99938.1"/>
    </source>
</evidence>
<dbReference type="AlphaFoldDB" id="A0A7D5Y6Q2"/>
<organism evidence="5">
    <name type="scientific">Micromonospora carbonacea</name>
    <dbReference type="NCBI Taxonomy" id="47853"/>
    <lineage>
        <taxon>Bacteria</taxon>
        <taxon>Bacillati</taxon>
        <taxon>Actinomycetota</taxon>
        <taxon>Actinomycetes</taxon>
        <taxon>Micromonosporales</taxon>
        <taxon>Micromonosporaceae</taxon>
        <taxon>Micromonospora</taxon>
    </lineage>
</organism>
<evidence type="ECO:0000259" key="4">
    <source>
        <dbReference type="Pfam" id="PF13600"/>
    </source>
</evidence>
<dbReference type="PANTHER" id="PTHR31005:SF8">
    <property type="entry name" value="DUF4139 DOMAIN-CONTAINING PROTEIN"/>
    <property type="match status" value="1"/>
</dbReference>
<dbReference type="Pfam" id="PF13600">
    <property type="entry name" value="DUF4140"/>
    <property type="match status" value="1"/>
</dbReference>
<dbReference type="InterPro" id="IPR011935">
    <property type="entry name" value="CHP02231"/>
</dbReference>
<dbReference type="NCBIfam" id="TIGR02231">
    <property type="entry name" value="mucoidy inhibitor MuiA family protein"/>
    <property type="match status" value="1"/>
</dbReference>
<feature type="region of interest" description="Disordered" evidence="2">
    <location>
        <begin position="343"/>
        <end position="366"/>
    </location>
</feature>
<feature type="compositionally biased region" description="Low complexity" evidence="2">
    <location>
        <begin position="343"/>
        <end position="352"/>
    </location>
</feature>
<dbReference type="EMBL" id="CP058905">
    <property type="protein sequence ID" value="QLJ99938.1"/>
    <property type="molecule type" value="Genomic_DNA"/>
</dbReference>
<feature type="domain" description="DUF4139" evidence="3">
    <location>
        <begin position="250"/>
        <end position="567"/>
    </location>
</feature>
<sequence length="577" mass="62063">MGFSSNNSVRRTTPPTTSRVDSLHRTARPAAGPKGREHEHGPAIVAAVRAVEIEAPVVGVTVYPDRARVTRRGSARLAAGEHRVRVAPLPLGLRRDSLRVGGRGAATVLGVDVTTWRQARSADGQIREWEQRSRELADELAEVDDAYGIEAQRGQFLAGLAERAGGTYARALAAGDAEPADVVTFTDSVAGQLADSHGRRRGLTRRRTELTEELAVVQRQLEAASGKREPDRLAAEVTVSVDVDDAELDLELTYLVDGARWQPSYDLRLVDDTVTVTWFGLVSQDTGEDWPECVLQLSTARPAAATGVPELSTWYLDRVRPMPRAAMPAASFGAVPAPAPPSGAAADAVGGSARTGVPQPKVRQSVARVEQGVSAATYRPARPVAVPADGSAYRATIAVLELPARLDHVTVPVRAAEAHLRATVRNTSAHTLLPGPAAVFHGADFVAATRLPTWAPGEETELALGVDDRVRVERKLGRRADARATLGSTRRRDVEYRISVANHTPRPATVEVRDQLPVSRDESVVVREATLAPPPDERTELGELTWRLRLEPGASGEITMGFRVELAKGVELAGWRE</sequence>
<accession>A0A7D5Y6Q2</accession>
<evidence type="ECO:0000256" key="1">
    <source>
        <dbReference type="SAM" id="Coils"/>
    </source>
</evidence>
<proteinExistence type="predicted"/>
<keyword evidence="1" id="KW-0175">Coiled coil</keyword>
<feature type="compositionally biased region" description="Low complexity" evidence="2">
    <location>
        <begin position="1"/>
        <end position="20"/>
    </location>
</feature>
<protein>
    <submittedName>
        <fullName evidence="5">Mucoidy inhibitor MuiA family protein</fullName>
    </submittedName>
</protein>
<feature type="region of interest" description="Disordered" evidence="2">
    <location>
        <begin position="1"/>
        <end position="40"/>
    </location>
</feature>
<dbReference type="InterPro" id="IPR037291">
    <property type="entry name" value="DUF4139"/>
</dbReference>
<gene>
    <name evidence="5" type="ORF">HZU44_07620</name>
</gene>
<reference evidence="5" key="1">
    <citation type="submission" date="2020-08" db="EMBL/GenBank/DDBJ databases">
        <title>A bifunctional nitrone conjugated secondary metabolite targeting the ribosome.</title>
        <authorList>
            <person name="Limbrick E.M."/>
            <person name="Graf M."/>
            <person name="Derewacz D.K."/>
            <person name="Nguyen F."/>
            <person name="Spraggins J.M."/>
            <person name="Wieland M."/>
            <person name="Ynigez-Gutierrez A.E."/>
            <person name="Reisman B.J."/>
            <person name="Zinshteyn B."/>
            <person name="McCulloch K."/>
            <person name="Iverson T.M."/>
            <person name="Green R."/>
            <person name="Wilson D.N."/>
            <person name="Bachmann B.O."/>
        </authorList>
    </citation>
    <scope>NUCLEOTIDE SEQUENCE</scope>
    <source>
        <strain evidence="5">Africana</strain>
    </source>
</reference>
<feature type="domain" description="DUF4140" evidence="4">
    <location>
        <begin position="60"/>
        <end position="156"/>
    </location>
</feature>
<evidence type="ECO:0000259" key="3">
    <source>
        <dbReference type="Pfam" id="PF13598"/>
    </source>
</evidence>